<name>H3H7L3_PHYRM</name>
<dbReference type="EMBL" id="DS567119">
    <property type="status" value="NOT_ANNOTATED_CDS"/>
    <property type="molecule type" value="Genomic_DNA"/>
</dbReference>
<feature type="compositionally biased region" description="Acidic residues" evidence="1">
    <location>
        <begin position="171"/>
        <end position="181"/>
    </location>
</feature>
<feature type="compositionally biased region" description="Basic and acidic residues" evidence="1">
    <location>
        <begin position="138"/>
        <end position="149"/>
    </location>
</feature>
<dbReference type="eggNOG" id="ENOG502SKR0">
    <property type="taxonomic scope" value="Eukaryota"/>
</dbReference>
<evidence type="ECO:0000313" key="2">
    <source>
        <dbReference type="EnsemblProtists" id="Phyra86736"/>
    </source>
</evidence>
<reference evidence="2" key="2">
    <citation type="submission" date="2015-06" db="UniProtKB">
        <authorList>
            <consortium name="EnsemblProtists"/>
        </authorList>
    </citation>
    <scope>IDENTIFICATION</scope>
    <source>
        <strain evidence="2">Pr102</strain>
    </source>
</reference>
<reference evidence="3" key="1">
    <citation type="journal article" date="2006" name="Science">
        <title>Phytophthora genome sequences uncover evolutionary origins and mechanisms of pathogenesis.</title>
        <authorList>
            <person name="Tyler B.M."/>
            <person name="Tripathy S."/>
            <person name="Zhang X."/>
            <person name="Dehal P."/>
            <person name="Jiang R.H."/>
            <person name="Aerts A."/>
            <person name="Arredondo F.D."/>
            <person name="Baxter L."/>
            <person name="Bensasson D."/>
            <person name="Beynon J.L."/>
            <person name="Chapman J."/>
            <person name="Damasceno C.M."/>
            <person name="Dorrance A.E."/>
            <person name="Dou D."/>
            <person name="Dickerman A.W."/>
            <person name="Dubchak I.L."/>
            <person name="Garbelotto M."/>
            <person name="Gijzen M."/>
            <person name="Gordon S.G."/>
            <person name="Govers F."/>
            <person name="Grunwald N.J."/>
            <person name="Huang W."/>
            <person name="Ivors K.L."/>
            <person name="Jones R.W."/>
            <person name="Kamoun S."/>
            <person name="Krampis K."/>
            <person name="Lamour K.H."/>
            <person name="Lee M.K."/>
            <person name="McDonald W.H."/>
            <person name="Medina M."/>
            <person name="Meijer H.J."/>
            <person name="Nordberg E.K."/>
            <person name="Maclean D.J."/>
            <person name="Ospina-Giraldo M.D."/>
            <person name="Morris P.F."/>
            <person name="Phuntumart V."/>
            <person name="Putnam N.H."/>
            <person name="Rash S."/>
            <person name="Rose J.K."/>
            <person name="Sakihama Y."/>
            <person name="Salamov A.A."/>
            <person name="Savidor A."/>
            <person name="Scheuring C.F."/>
            <person name="Smith B.M."/>
            <person name="Sobral B.W."/>
            <person name="Terry A."/>
            <person name="Torto-Alalibo T.A."/>
            <person name="Win J."/>
            <person name="Xu Z."/>
            <person name="Zhang H."/>
            <person name="Grigoriev I.V."/>
            <person name="Rokhsar D.S."/>
            <person name="Boore J.L."/>
        </authorList>
    </citation>
    <scope>NUCLEOTIDE SEQUENCE [LARGE SCALE GENOMIC DNA]</scope>
    <source>
        <strain evidence="3">Pr102</strain>
    </source>
</reference>
<accession>H3H7L3</accession>
<dbReference type="VEuPathDB" id="FungiDB:KRP22_4747"/>
<feature type="region of interest" description="Disordered" evidence="1">
    <location>
        <begin position="359"/>
        <end position="463"/>
    </location>
</feature>
<dbReference type="Proteomes" id="UP000005238">
    <property type="component" value="Unassembled WGS sequence"/>
</dbReference>
<feature type="region of interest" description="Disordered" evidence="1">
    <location>
        <begin position="138"/>
        <end position="209"/>
    </location>
</feature>
<feature type="compositionally biased region" description="Basic residues" evidence="1">
    <location>
        <begin position="359"/>
        <end position="371"/>
    </location>
</feature>
<evidence type="ECO:0000256" key="1">
    <source>
        <dbReference type="SAM" id="MobiDB-lite"/>
    </source>
</evidence>
<feature type="compositionally biased region" description="Basic and acidic residues" evidence="1">
    <location>
        <begin position="389"/>
        <end position="406"/>
    </location>
</feature>
<dbReference type="EnsemblProtists" id="Phyra86736">
    <property type="protein sequence ID" value="Phyra86736"/>
    <property type="gene ID" value="Phyra86736"/>
</dbReference>
<keyword evidence="3" id="KW-1185">Reference proteome</keyword>
<evidence type="ECO:0000313" key="3">
    <source>
        <dbReference type="Proteomes" id="UP000005238"/>
    </source>
</evidence>
<proteinExistence type="predicted"/>
<dbReference type="InParanoid" id="H3H7L3"/>
<organism evidence="2 3">
    <name type="scientific">Phytophthora ramorum</name>
    <name type="common">Sudden oak death agent</name>
    <dbReference type="NCBI Taxonomy" id="164328"/>
    <lineage>
        <taxon>Eukaryota</taxon>
        <taxon>Sar</taxon>
        <taxon>Stramenopiles</taxon>
        <taxon>Oomycota</taxon>
        <taxon>Peronosporomycetes</taxon>
        <taxon>Peronosporales</taxon>
        <taxon>Peronosporaceae</taxon>
        <taxon>Phytophthora</taxon>
    </lineage>
</organism>
<protein>
    <submittedName>
        <fullName evidence="2">Uncharacterized protein</fullName>
    </submittedName>
</protein>
<feature type="compositionally biased region" description="Basic residues" evidence="1">
    <location>
        <begin position="150"/>
        <end position="162"/>
    </location>
</feature>
<dbReference type="AlphaFoldDB" id="H3H7L3"/>
<sequence>MPGETFADFAAGLRDLTGQNRTPKPQTLEQAVDKATEIDDPIDNVAQGMQNIGQAWATAPNPYLISMNGTTGQTMMLPGVGSSLSDMVESSALAGGVEIEDMAHFTNPQGVWNKYSGTWDVPGDRVWNGRCWRPNKRERQLKETREHQRSGKRIPRHDKKMKVMVVRSADESSEASDEEEAPPAPQSKKRKFSVRQAKTKEPARNSDALMRAANRPNPIGYLVREDAQDDNVMESGGDAWFRAEMKMRDDGRARRYVATVRPAMAAMRYVRTGTITKEDGTAMKYGNSMKNHGGVLTTEEGGESTSNDVVVAGEGASETLASAMLDEIVLPLETELNDAELAKYGSMAKVRAVLKHSKKVAKQQRARHARRRHEEADTGGIESTVTAIDDARQARRRLQAEEARQELRRRRTHRMHDASGQSERSARRARVSLAQKPRKSGVTAATNEQVIDAEASDGLPTATMKVDGESHRIKLDSGARYSVAGTDWMAR</sequence>
<dbReference type="HOGENOM" id="CLU_556233_0_0_1"/>